<protein>
    <submittedName>
        <fullName evidence="1">Unnamed protein product</fullName>
    </submittedName>
</protein>
<keyword evidence="2" id="KW-1185">Reference proteome</keyword>
<evidence type="ECO:0000313" key="2">
    <source>
        <dbReference type="Proteomes" id="UP001165064"/>
    </source>
</evidence>
<reference evidence="1" key="1">
    <citation type="submission" date="2023-04" db="EMBL/GenBank/DDBJ databases">
        <title>Ambrosiozyma monospora NBRC 10751.</title>
        <authorList>
            <person name="Ichikawa N."/>
            <person name="Sato H."/>
            <person name="Tonouchi N."/>
        </authorList>
    </citation>
    <scope>NUCLEOTIDE SEQUENCE</scope>
    <source>
        <strain evidence="1">NBRC 10751</strain>
    </source>
</reference>
<comment type="caution">
    <text evidence="1">The sequence shown here is derived from an EMBL/GenBank/DDBJ whole genome shotgun (WGS) entry which is preliminary data.</text>
</comment>
<organism evidence="1 2">
    <name type="scientific">Ambrosiozyma monospora</name>
    <name type="common">Yeast</name>
    <name type="synonym">Endomycopsis monosporus</name>
    <dbReference type="NCBI Taxonomy" id="43982"/>
    <lineage>
        <taxon>Eukaryota</taxon>
        <taxon>Fungi</taxon>
        <taxon>Dikarya</taxon>
        <taxon>Ascomycota</taxon>
        <taxon>Saccharomycotina</taxon>
        <taxon>Pichiomycetes</taxon>
        <taxon>Pichiales</taxon>
        <taxon>Pichiaceae</taxon>
        <taxon>Ambrosiozyma</taxon>
    </lineage>
</organism>
<proteinExistence type="predicted"/>
<dbReference type="EMBL" id="BSXS01004182">
    <property type="protein sequence ID" value="GME82582.1"/>
    <property type="molecule type" value="Genomic_DNA"/>
</dbReference>
<accession>A0ACB5T6Z4</accession>
<gene>
    <name evidence="1" type="ORF">Amon02_000560600</name>
</gene>
<dbReference type="Proteomes" id="UP001165064">
    <property type="component" value="Unassembled WGS sequence"/>
</dbReference>
<name>A0ACB5T6Z4_AMBMO</name>
<evidence type="ECO:0000313" key="1">
    <source>
        <dbReference type="EMBL" id="GME82582.1"/>
    </source>
</evidence>
<sequence length="368" mass="42642">MKDLAEFVKKGYKLERLTVTEIYLNSSEDSFLLYLLLRLKPLEFTMQDFTKIPTGKIPWFGKVTRITGVYYDVLAPSVKSYRFPKLSFANVKIPTGRLELNLLEDFMERTENLFLTFKELDKSTFNSLFGFLTKFGDRVQFMAAEYLFAFNNEFLEIYSQAILTNIKQWNNDNDFLDFSFLPRLERTLSLEMHNKISHSFSITHSLHLQSESIRKCCIYQHNFMNADLTRMPKLQCLDWIGGSIYCDAFPVDLPSNIRYLSLTYEYGSHSKIKIHGSLAIPSGTQFLKCHFHNISDFDFHSCGNLHTIGMSLSNSGSDDKLWGFLSVTVKRLLIDLPTPSRFLTNLNMPLGDPQTIIFLCWIFTQLQS</sequence>